<reference evidence="4" key="1">
    <citation type="journal article" date="2019" name="Int. J. Syst. Evol. Microbiol.">
        <title>The Global Catalogue of Microorganisms (GCM) 10K type strain sequencing project: providing services to taxonomists for standard genome sequencing and annotation.</title>
        <authorList>
            <consortium name="The Broad Institute Genomics Platform"/>
            <consortium name="The Broad Institute Genome Sequencing Center for Infectious Disease"/>
            <person name="Wu L."/>
            <person name="Ma J."/>
        </authorList>
    </citation>
    <scope>NUCLEOTIDE SEQUENCE [LARGE SCALE GENOMIC DNA]</scope>
    <source>
        <strain evidence="4">KCTC 52232</strain>
    </source>
</reference>
<protein>
    <submittedName>
        <fullName evidence="3">DUF4468 domain-containing protein</fullName>
    </submittedName>
</protein>
<accession>A0ABW5XV75</accession>
<dbReference type="EMBL" id="JBHUON010000040">
    <property type="protein sequence ID" value="MFD2866864.1"/>
    <property type="molecule type" value="Genomic_DNA"/>
</dbReference>
<feature type="domain" description="DUF4468" evidence="2">
    <location>
        <begin position="35"/>
        <end position="120"/>
    </location>
</feature>
<keyword evidence="1" id="KW-0732">Signal</keyword>
<comment type="caution">
    <text evidence="3">The sequence shown here is derived from an EMBL/GenBank/DDBJ whole genome shotgun (WGS) entry which is preliminary data.</text>
</comment>
<dbReference type="Gene3D" id="3.30.530.80">
    <property type="match status" value="1"/>
</dbReference>
<feature type="signal peptide" evidence="1">
    <location>
        <begin position="1"/>
        <end position="20"/>
    </location>
</feature>
<keyword evidence="4" id="KW-1185">Reference proteome</keyword>
<dbReference type="InterPro" id="IPR027823">
    <property type="entry name" value="DUF4468"/>
</dbReference>
<gene>
    <name evidence="3" type="ORF">ACFSYC_19365</name>
</gene>
<feature type="chain" id="PRO_5045773143" evidence="1">
    <location>
        <begin position="21"/>
        <end position="197"/>
    </location>
</feature>
<evidence type="ECO:0000259" key="2">
    <source>
        <dbReference type="Pfam" id="PF14730"/>
    </source>
</evidence>
<dbReference type="Proteomes" id="UP001597601">
    <property type="component" value="Unassembled WGS sequence"/>
</dbReference>
<organism evidence="3 4">
    <name type="scientific">Mucilaginibacter antarcticus</name>
    <dbReference type="NCBI Taxonomy" id="1855725"/>
    <lineage>
        <taxon>Bacteria</taxon>
        <taxon>Pseudomonadati</taxon>
        <taxon>Bacteroidota</taxon>
        <taxon>Sphingobacteriia</taxon>
        <taxon>Sphingobacteriales</taxon>
        <taxon>Sphingobacteriaceae</taxon>
        <taxon>Mucilaginibacter</taxon>
    </lineage>
</organism>
<evidence type="ECO:0000313" key="4">
    <source>
        <dbReference type="Proteomes" id="UP001597601"/>
    </source>
</evidence>
<sequence>MKRIVIVALIMALKSASVFAQSDTLLIGENQKFIYYQVVSQPDLPADTLYNRGLLFLQKAYGKDRLKFFKADKAKLTLNATGGVLVSKRSMIAMHEDASVSFNLVMELKDSRYRYWFTDFIVSPYERDRYANYVPVAGKNYPLEKGSTKLNEQDYKGYLTMVTANCRDVGTMLKSYMQFKAAPQKDKKKNAVVPKEW</sequence>
<dbReference type="Pfam" id="PF14730">
    <property type="entry name" value="DUF4468"/>
    <property type="match status" value="1"/>
</dbReference>
<evidence type="ECO:0000256" key="1">
    <source>
        <dbReference type="SAM" id="SignalP"/>
    </source>
</evidence>
<name>A0ABW5XV75_9SPHI</name>
<proteinExistence type="predicted"/>
<evidence type="ECO:0000313" key="3">
    <source>
        <dbReference type="EMBL" id="MFD2866864.1"/>
    </source>
</evidence>
<dbReference type="RefSeq" id="WP_377130512.1">
    <property type="nucleotide sequence ID" value="NZ_JBHUON010000040.1"/>
</dbReference>